<dbReference type="EMBL" id="MN740431">
    <property type="protein sequence ID" value="QHU06204.1"/>
    <property type="molecule type" value="Genomic_DNA"/>
</dbReference>
<organism evidence="2">
    <name type="scientific">viral metagenome</name>
    <dbReference type="NCBI Taxonomy" id="1070528"/>
    <lineage>
        <taxon>unclassified sequences</taxon>
        <taxon>metagenomes</taxon>
        <taxon>organismal metagenomes</taxon>
    </lineage>
</organism>
<dbReference type="CDD" id="cd01673">
    <property type="entry name" value="dNK"/>
    <property type="match status" value="1"/>
</dbReference>
<evidence type="ECO:0000259" key="1">
    <source>
        <dbReference type="Pfam" id="PF01712"/>
    </source>
</evidence>
<dbReference type="PIRSF" id="PIRSF000705">
    <property type="entry name" value="DNK"/>
    <property type="match status" value="1"/>
</dbReference>
<dbReference type="PANTHER" id="PTHR10513">
    <property type="entry name" value="DEOXYNUCLEOSIDE KINASE"/>
    <property type="match status" value="1"/>
</dbReference>
<dbReference type="Gene3D" id="3.40.50.300">
    <property type="entry name" value="P-loop containing nucleotide triphosphate hydrolases"/>
    <property type="match status" value="1"/>
</dbReference>
<dbReference type="PANTHER" id="PTHR10513:SF35">
    <property type="entry name" value="DEOXYADENOSINE KINASE"/>
    <property type="match status" value="1"/>
</dbReference>
<accession>A0A6C0JR84</accession>
<dbReference type="Pfam" id="PF01712">
    <property type="entry name" value="dNK"/>
    <property type="match status" value="1"/>
</dbReference>
<protein>
    <recommendedName>
        <fullName evidence="1">Deoxynucleoside kinase domain-containing protein</fullName>
    </recommendedName>
</protein>
<evidence type="ECO:0000313" key="2">
    <source>
        <dbReference type="EMBL" id="QHU06204.1"/>
    </source>
</evidence>
<dbReference type="GO" id="GO:0005524">
    <property type="term" value="F:ATP binding"/>
    <property type="evidence" value="ECO:0007669"/>
    <property type="project" value="InterPro"/>
</dbReference>
<feature type="domain" description="Deoxynucleoside kinase" evidence="1">
    <location>
        <begin position="11"/>
        <end position="228"/>
    </location>
</feature>
<dbReference type="InterPro" id="IPR002624">
    <property type="entry name" value="DCK/DGK"/>
</dbReference>
<name>A0A6C0JR84_9ZZZZ</name>
<dbReference type="InterPro" id="IPR050566">
    <property type="entry name" value="Deoxyribonucleoside_kinase"/>
</dbReference>
<proteinExistence type="predicted"/>
<sequence>MSSSSSCPLIISIEGNIGSGKTTIIENLQKRLGNYKSILFLREPLDVWESVKDNKTGKNILEKFYEDPEKYSFPFQVMAYSSRLSMIRKAIKENPDCQVIICERSLEADKNIFAKMLYDDGKIDDVCYQIYNKFYKEFSEEFGLDSIIYIDADAEVCKQRVEKRSRQGEDGISLEYLQKCKDYHDEWLLNEPKAFRIKTNQNVTYDASDPFDKGNIWLNTISEHINELLEYNKGYNQMYRV</sequence>
<dbReference type="GO" id="GO:0005737">
    <property type="term" value="C:cytoplasm"/>
    <property type="evidence" value="ECO:0007669"/>
    <property type="project" value="TreeGrafter"/>
</dbReference>
<dbReference type="SUPFAM" id="SSF52540">
    <property type="entry name" value="P-loop containing nucleoside triphosphate hydrolases"/>
    <property type="match status" value="1"/>
</dbReference>
<reference evidence="2" key="1">
    <citation type="journal article" date="2020" name="Nature">
        <title>Giant virus diversity and host interactions through global metagenomics.</title>
        <authorList>
            <person name="Schulz F."/>
            <person name="Roux S."/>
            <person name="Paez-Espino D."/>
            <person name="Jungbluth S."/>
            <person name="Walsh D.A."/>
            <person name="Denef V.J."/>
            <person name="McMahon K.D."/>
            <person name="Konstantinidis K.T."/>
            <person name="Eloe-Fadrosh E.A."/>
            <person name="Kyrpides N.C."/>
            <person name="Woyke T."/>
        </authorList>
    </citation>
    <scope>NUCLEOTIDE SEQUENCE</scope>
    <source>
        <strain evidence="2">GVMAG-M-3300027747-57</strain>
    </source>
</reference>
<dbReference type="GO" id="GO:0019136">
    <property type="term" value="F:deoxynucleoside kinase activity"/>
    <property type="evidence" value="ECO:0007669"/>
    <property type="project" value="InterPro"/>
</dbReference>
<dbReference type="InterPro" id="IPR031314">
    <property type="entry name" value="DNK_dom"/>
</dbReference>
<dbReference type="AlphaFoldDB" id="A0A6C0JR84"/>
<dbReference type="InterPro" id="IPR027417">
    <property type="entry name" value="P-loop_NTPase"/>
</dbReference>